<dbReference type="PANTHER" id="PTHR30349">
    <property type="entry name" value="PHAGE INTEGRASE-RELATED"/>
    <property type="match status" value="1"/>
</dbReference>
<dbReference type="Proteomes" id="UP000787472">
    <property type="component" value="Unassembled WGS sequence"/>
</dbReference>
<reference evidence="5" key="1">
    <citation type="submission" date="2020-03" db="EMBL/GenBank/DDBJ databases">
        <authorList>
            <person name="Guo F."/>
        </authorList>
    </citation>
    <scope>NUCLEOTIDE SEQUENCE</scope>
    <source>
        <strain evidence="5">JCM 30134</strain>
    </source>
</reference>
<dbReference type="PANTHER" id="PTHR30349:SF77">
    <property type="entry name" value="TYROSINE RECOMBINASE XERC"/>
    <property type="match status" value="1"/>
</dbReference>
<dbReference type="PROSITE" id="PS51898">
    <property type="entry name" value="TYR_RECOMBINASE"/>
    <property type="match status" value="1"/>
</dbReference>
<comment type="caution">
    <text evidence="5">The sequence shown here is derived from an EMBL/GenBank/DDBJ whole genome shotgun (WGS) entry which is preliminary data.</text>
</comment>
<evidence type="ECO:0000313" key="6">
    <source>
        <dbReference type="Proteomes" id="UP000787472"/>
    </source>
</evidence>
<keyword evidence="3" id="KW-0233">DNA recombination</keyword>
<evidence type="ECO:0000256" key="1">
    <source>
        <dbReference type="ARBA" id="ARBA00004496"/>
    </source>
</evidence>
<gene>
    <name evidence="5" type="ORF">G8770_17420</name>
</gene>
<dbReference type="EMBL" id="JAAONZ010000016">
    <property type="protein sequence ID" value="NHO67329.1"/>
    <property type="molecule type" value="Genomic_DNA"/>
</dbReference>
<dbReference type="GO" id="GO:0006310">
    <property type="term" value="P:DNA recombination"/>
    <property type="evidence" value="ECO:0007669"/>
    <property type="project" value="UniProtKB-KW"/>
</dbReference>
<evidence type="ECO:0000259" key="4">
    <source>
        <dbReference type="PROSITE" id="PS51898"/>
    </source>
</evidence>
<proteinExistence type="predicted"/>
<dbReference type="Gene3D" id="1.10.443.10">
    <property type="entry name" value="Intergrase catalytic core"/>
    <property type="match status" value="1"/>
</dbReference>
<comment type="subcellular location">
    <subcellularLocation>
        <location evidence="1">Cytoplasm</location>
    </subcellularLocation>
</comment>
<dbReference type="InterPro" id="IPR013762">
    <property type="entry name" value="Integrase-like_cat_sf"/>
</dbReference>
<accession>A0A9E5MN54</accession>
<dbReference type="Pfam" id="PF00589">
    <property type="entry name" value="Phage_integrase"/>
    <property type="match status" value="1"/>
</dbReference>
<organism evidence="5 6">
    <name type="scientific">Pseudomaricurvus hydrocarbonicus</name>
    <dbReference type="NCBI Taxonomy" id="1470433"/>
    <lineage>
        <taxon>Bacteria</taxon>
        <taxon>Pseudomonadati</taxon>
        <taxon>Pseudomonadota</taxon>
        <taxon>Gammaproteobacteria</taxon>
        <taxon>Cellvibrionales</taxon>
        <taxon>Cellvibrionaceae</taxon>
        <taxon>Pseudomaricurvus</taxon>
    </lineage>
</organism>
<evidence type="ECO:0000256" key="2">
    <source>
        <dbReference type="ARBA" id="ARBA00022908"/>
    </source>
</evidence>
<dbReference type="GO" id="GO:0003677">
    <property type="term" value="F:DNA binding"/>
    <property type="evidence" value="ECO:0007669"/>
    <property type="project" value="InterPro"/>
</dbReference>
<dbReference type="CDD" id="cd00397">
    <property type="entry name" value="DNA_BRE_C"/>
    <property type="match status" value="1"/>
</dbReference>
<dbReference type="GO" id="GO:0015074">
    <property type="term" value="P:DNA integration"/>
    <property type="evidence" value="ECO:0007669"/>
    <property type="project" value="UniProtKB-KW"/>
</dbReference>
<dbReference type="InterPro" id="IPR002104">
    <property type="entry name" value="Integrase_catalytic"/>
</dbReference>
<feature type="domain" description="Tyr recombinase" evidence="4">
    <location>
        <begin position="195"/>
        <end position="405"/>
    </location>
</feature>
<dbReference type="GO" id="GO:0005737">
    <property type="term" value="C:cytoplasm"/>
    <property type="evidence" value="ECO:0007669"/>
    <property type="project" value="UniProtKB-SubCell"/>
</dbReference>
<sequence>MSDTKKFPGIPLFDSALHFTRLSKHQQFSSVSPDVEAFVTDLAITNALDDYRHTKAFLTSYSRKSTETYDKFRGDAERLLLWAWLIQKKSVAELRRQDLEDFIDFVMKPPADWVAETTHRRFLDKDGLRLPNPLWRPFRKIASGSGRLNNKSLQGLYSNLSVYFQYLMEEDYALGNPVSVVKKNCKYLIDNAAIKKPKRLSELQWQTLLDTSERLAISDPIHERTLFIIASLKSLKLRISELSNRERWTPVMNHFWRDHEGNWWFKAFGKGNKERDVSISSDYLNYLERYRQALGLLGLPSPDDDSLLIPALNGRSGLRSRQIRNLVEIAFSVAVNQLTEEGFLEDARELKAATTHWLRHTGASMEVAANRPLQHVQADLGHGSIRTTDELYVDSDNRERALTASKHKI</sequence>
<dbReference type="InterPro" id="IPR050090">
    <property type="entry name" value="Tyrosine_recombinase_XerCD"/>
</dbReference>
<dbReference type="AlphaFoldDB" id="A0A9E5MN54"/>
<dbReference type="SUPFAM" id="SSF56349">
    <property type="entry name" value="DNA breaking-rejoining enzymes"/>
    <property type="match status" value="1"/>
</dbReference>
<dbReference type="InterPro" id="IPR011010">
    <property type="entry name" value="DNA_brk_join_enz"/>
</dbReference>
<dbReference type="RefSeq" id="WP_167189839.1">
    <property type="nucleotide sequence ID" value="NZ_JAAONZ010000016.1"/>
</dbReference>
<keyword evidence="6" id="KW-1185">Reference proteome</keyword>
<evidence type="ECO:0000313" key="5">
    <source>
        <dbReference type="EMBL" id="NHO67329.1"/>
    </source>
</evidence>
<protein>
    <submittedName>
        <fullName evidence="5">Tyrosine-type recombinase/integrase</fullName>
    </submittedName>
</protein>
<name>A0A9E5MN54_9GAMM</name>
<keyword evidence="2" id="KW-0229">DNA integration</keyword>
<evidence type="ECO:0000256" key="3">
    <source>
        <dbReference type="ARBA" id="ARBA00023172"/>
    </source>
</evidence>